<feature type="domain" description="Protein kinase" evidence="2">
    <location>
        <begin position="218"/>
        <end position="423"/>
    </location>
</feature>
<reference evidence="3 4" key="1">
    <citation type="submission" date="2017-04" db="EMBL/GenBank/DDBJ databases">
        <title>Genome Sequence of the Model Brown-Rot Fungus Postia placenta SB12.</title>
        <authorList>
            <consortium name="DOE Joint Genome Institute"/>
            <person name="Gaskell J."/>
            <person name="Kersten P."/>
            <person name="Larrondo L.F."/>
            <person name="Canessa P."/>
            <person name="Martinez D."/>
            <person name="Hibbett D."/>
            <person name="Schmoll M."/>
            <person name="Kubicek C.P."/>
            <person name="Martinez A.T."/>
            <person name="Yadav J."/>
            <person name="Master E."/>
            <person name="Magnuson J.K."/>
            <person name="James T."/>
            <person name="Yaver D."/>
            <person name="Berka R."/>
            <person name="Labutti K."/>
            <person name="Lipzen A."/>
            <person name="Aerts A."/>
            <person name="Barry K."/>
            <person name="Henrissat B."/>
            <person name="Blanchette R."/>
            <person name="Grigoriev I."/>
            <person name="Cullen D."/>
        </authorList>
    </citation>
    <scope>NUCLEOTIDE SEQUENCE [LARGE SCALE GENOMIC DNA]</scope>
    <source>
        <strain evidence="3 4">MAD-698-R-SB12</strain>
    </source>
</reference>
<dbReference type="AlphaFoldDB" id="A0A1X6MZ52"/>
<dbReference type="EMBL" id="KZ110598">
    <property type="protein sequence ID" value="OSX61651.1"/>
    <property type="molecule type" value="Genomic_DNA"/>
</dbReference>
<dbReference type="SMART" id="SM00220">
    <property type="entry name" value="S_TKc"/>
    <property type="match status" value="1"/>
</dbReference>
<evidence type="ECO:0000313" key="3">
    <source>
        <dbReference type="EMBL" id="OSX61651.1"/>
    </source>
</evidence>
<accession>A0A1X6MZ52</accession>
<dbReference type="Proteomes" id="UP000194127">
    <property type="component" value="Unassembled WGS sequence"/>
</dbReference>
<dbReference type="SUPFAM" id="SSF56112">
    <property type="entry name" value="Protein kinase-like (PK-like)"/>
    <property type="match status" value="1"/>
</dbReference>
<protein>
    <recommendedName>
        <fullName evidence="2">Protein kinase domain-containing protein</fullName>
    </recommendedName>
</protein>
<sequence>MAASNVHRWLPSYISLSPEDVQRYAKLTEAGAYDLGPAERRDPCRNRQKLTLASRGLRIVRLSRTLFVELGDISDVYSGFTKSLQPLPLLICGVYCCSVSFCTAESPKTTYFTNWRLVQLDTRRLTVNQGEEDGDKANYSQGACDDTTLSSGTSSLGGYGSGRCESRRRRKSKLMERNKDWSTVDNAASLIRMSPSETIPTQAIGTNAWTVEDHVQTNVKHNVIDAIRLSDGLGVSVKTTPNDSQEIAIATFVSSLNLLDDPSNHCVKLLEVLPDPLHADRSLMIMPYLRPFDDPEFGAIGEVVDFVKQTLEGICFLHKHRIAHRIDHPVRYHLIDFGISTRFPVGSSTYVTGLKGRDKDVPELSADVPYDAMKVDIFTLGNLYHKEFVQKYHGLDFLQPLIGAMTQRQPERRPAAEVALAIFEDISSRLNSSLLRWRLRSRAESQPERVLYDTVAVAREGIYHLKRLVT</sequence>
<gene>
    <name evidence="3" type="ORF">POSPLADRAFT_1046939</name>
</gene>
<name>A0A1X6MZ52_9APHY</name>
<dbReference type="RefSeq" id="XP_024338445.1">
    <property type="nucleotide sequence ID" value="XM_024479162.1"/>
</dbReference>
<evidence type="ECO:0000313" key="4">
    <source>
        <dbReference type="Proteomes" id="UP000194127"/>
    </source>
</evidence>
<evidence type="ECO:0000256" key="1">
    <source>
        <dbReference type="SAM" id="MobiDB-lite"/>
    </source>
</evidence>
<dbReference type="OrthoDB" id="5987198at2759"/>
<dbReference type="GO" id="GO:0004672">
    <property type="term" value="F:protein kinase activity"/>
    <property type="evidence" value="ECO:0007669"/>
    <property type="project" value="InterPro"/>
</dbReference>
<dbReference type="GeneID" id="36324112"/>
<keyword evidence="4" id="KW-1185">Reference proteome</keyword>
<evidence type="ECO:0000259" key="2">
    <source>
        <dbReference type="SMART" id="SM00220"/>
    </source>
</evidence>
<dbReference type="GO" id="GO:0005524">
    <property type="term" value="F:ATP binding"/>
    <property type="evidence" value="ECO:0007669"/>
    <property type="project" value="InterPro"/>
</dbReference>
<dbReference type="Gene3D" id="1.10.510.10">
    <property type="entry name" value="Transferase(Phosphotransferase) domain 1"/>
    <property type="match status" value="1"/>
</dbReference>
<proteinExistence type="predicted"/>
<organism evidence="3 4">
    <name type="scientific">Postia placenta MAD-698-R-SB12</name>
    <dbReference type="NCBI Taxonomy" id="670580"/>
    <lineage>
        <taxon>Eukaryota</taxon>
        <taxon>Fungi</taxon>
        <taxon>Dikarya</taxon>
        <taxon>Basidiomycota</taxon>
        <taxon>Agaricomycotina</taxon>
        <taxon>Agaricomycetes</taxon>
        <taxon>Polyporales</taxon>
        <taxon>Adustoporiaceae</taxon>
        <taxon>Rhodonia</taxon>
    </lineage>
</organism>
<feature type="region of interest" description="Disordered" evidence="1">
    <location>
        <begin position="154"/>
        <end position="176"/>
    </location>
</feature>
<dbReference type="InterPro" id="IPR011009">
    <property type="entry name" value="Kinase-like_dom_sf"/>
</dbReference>
<dbReference type="InterPro" id="IPR000719">
    <property type="entry name" value="Prot_kinase_dom"/>
</dbReference>